<name>A0A4V1Q5F6_9AGAR</name>
<dbReference type="OrthoDB" id="5424205at2759"/>
<evidence type="ECO:0000313" key="3">
    <source>
        <dbReference type="Proteomes" id="UP000290288"/>
    </source>
</evidence>
<sequence length="586" mass="63055">MAQMLLVSLVSLATLVAGSWVDLDPKLLPTIEGSLPVLQLGSPTFLPIGLLNSIVGNVVPNVTFNDGASNITAYSGEVLAGLVNKETGETSVYGDYASTPPATTGIDVGKALDFVKPGSAGFPADDTTISIVKGPTLRGATLHVDQNDPIEEATYLTQGFVQRSIKAKNGVLYPVCGPGSQASFGVGAGNKVVSVSYLWKPAKIGGQEIKPNSTKIAVDTIKAALLSWTTGDEGVGVYEIDVCFYDSGVSFLQPVYRVLAQTHLARDGSSTVNANRLLHYFPIGAGSPEPLPNVFPDNSTSGGVPGEPQGNVTARSLSEELDVRSSPIQARGVKPEIKVGRYIVRNDSSEAAFLYNAHGFWSNLASSSVFAFQNTQFYWHYPFIYGNSANMYINDVHLALTEAHGAFHLFTTLSNCCDVVRIPRDLQSTGYGTAAGGHGGRFRLGFWIINACEVMPVSLDFTLLEPTLAQRKARAFDPWRPVLAGGIHGIMSWRTSPFFADNTPQTVANLIAQGRGVVSSWLWAAATDPVYRHSSMYIGQTSRMNQPHGRASSIYPCDRANSNVLQTVELGRPTCLEMRYYDNTVW</sequence>
<dbReference type="EMBL" id="SDEE01000005">
    <property type="protein sequence ID" value="RXW25418.1"/>
    <property type="molecule type" value="Genomic_DNA"/>
</dbReference>
<feature type="chain" id="PRO_5020478711" evidence="1">
    <location>
        <begin position="19"/>
        <end position="586"/>
    </location>
</feature>
<feature type="signal peptide" evidence="1">
    <location>
        <begin position="1"/>
        <end position="18"/>
    </location>
</feature>
<proteinExistence type="predicted"/>
<accession>A0A4V1Q5F6</accession>
<protein>
    <submittedName>
        <fullName evidence="2">Uncharacterized protein</fullName>
    </submittedName>
</protein>
<organism evidence="2 3">
    <name type="scientific">Candolleomyces aberdarensis</name>
    <dbReference type="NCBI Taxonomy" id="2316362"/>
    <lineage>
        <taxon>Eukaryota</taxon>
        <taxon>Fungi</taxon>
        <taxon>Dikarya</taxon>
        <taxon>Basidiomycota</taxon>
        <taxon>Agaricomycotina</taxon>
        <taxon>Agaricomycetes</taxon>
        <taxon>Agaricomycetidae</taxon>
        <taxon>Agaricales</taxon>
        <taxon>Agaricineae</taxon>
        <taxon>Psathyrellaceae</taxon>
        <taxon>Candolleomyces</taxon>
    </lineage>
</organism>
<evidence type="ECO:0000313" key="2">
    <source>
        <dbReference type="EMBL" id="RXW25418.1"/>
    </source>
</evidence>
<reference evidence="2 3" key="1">
    <citation type="submission" date="2019-01" db="EMBL/GenBank/DDBJ databases">
        <title>Draft genome sequence of Psathyrella aberdarensis IHI B618.</title>
        <authorList>
            <person name="Buettner E."/>
            <person name="Kellner H."/>
        </authorList>
    </citation>
    <scope>NUCLEOTIDE SEQUENCE [LARGE SCALE GENOMIC DNA]</scope>
    <source>
        <strain evidence="2 3">IHI B618</strain>
    </source>
</reference>
<dbReference type="AlphaFoldDB" id="A0A4V1Q5F6"/>
<comment type="caution">
    <text evidence="2">The sequence shown here is derived from an EMBL/GenBank/DDBJ whole genome shotgun (WGS) entry which is preliminary data.</text>
</comment>
<evidence type="ECO:0000256" key="1">
    <source>
        <dbReference type="SAM" id="SignalP"/>
    </source>
</evidence>
<dbReference type="Proteomes" id="UP000290288">
    <property type="component" value="Unassembled WGS sequence"/>
</dbReference>
<gene>
    <name evidence="2" type="ORF">EST38_g413</name>
</gene>
<keyword evidence="3" id="KW-1185">Reference proteome</keyword>
<keyword evidence="1" id="KW-0732">Signal</keyword>